<dbReference type="KEGG" id="ggr:HKW67_21520"/>
<dbReference type="Gene3D" id="1.25.10.10">
    <property type="entry name" value="Leucine-rich Repeat Variant"/>
    <property type="match status" value="1"/>
</dbReference>
<organism evidence="1 2">
    <name type="scientific">Gemmatimonas groenlandica</name>
    <dbReference type="NCBI Taxonomy" id="2732249"/>
    <lineage>
        <taxon>Bacteria</taxon>
        <taxon>Pseudomonadati</taxon>
        <taxon>Gemmatimonadota</taxon>
        <taxon>Gemmatimonadia</taxon>
        <taxon>Gemmatimonadales</taxon>
        <taxon>Gemmatimonadaceae</taxon>
        <taxon>Gemmatimonas</taxon>
    </lineage>
</organism>
<proteinExistence type="predicted"/>
<evidence type="ECO:0000313" key="1">
    <source>
        <dbReference type="EMBL" id="QJR37922.1"/>
    </source>
</evidence>
<keyword evidence="2" id="KW-1185">Reference proteome</keyword>
<dbReference type="Proteomes" id="UP000500938">
    <property type="component" value="Chromosome"/>
</dbReference>
<dbReference type="SUPFAM" id="SSF48371">
    <property type="entry name" value="ARM repeat"/>
    <property type="match status" value="1"/>
</dbReference>
<dbReference type="EMBL" id="CP053085">
    <property type="protein sequence ID" value="QJR37922.1"/>
    <property type="molecule type" value="Genomic_DNA"/>
</dbReference>
<sequence>MKRAKLRGLKRNAAVVLGNVGSAQDVPSLISALSDEEPLVRGHAAWALGRIATSAALAAIHMALLSEADSDVRAELSAAADSISVRSSPSESK</sequence>
<gene>
    <name evidence="1" type="ORF">HKW67_21520</name>
</gene>
<dbReference type="Pfam" id="PF13646">
    <property type="entry name" value="HEAT_2"/>
    <property type="match status" value="1"/>
</dbReference>
<evidence type="ECO:0000313" key="2">
    <source>
        <dbReference type="Proteomes" id="UP000500938"/>
    </source>
</evidence>
<accession>A0A6M4IYG0</accession>
<protein>
    <recommendedName>
        <fullName evidence="3">Epoxyqueuosine reductase</fullName>
    </recommendedName>
</protein>
<dbReference type="InterPro" id="IPR016024">
    <property type="entry name" value="ARM-type_fold"/>
</dbReference>
<dbReference type="InterPro" id="IPR004155">
    <property type="entry name" value="PBS_lyase_HEAT"/>
</dbReference>
<name>A0A6M4IYG0_9BACT</name>
<dbReference type="SMART" id="SM00567">
    <property type="entry name" value="EZ_HEAT"/>
    <property type="match status" value="2"/>
</dbReference>
<dbReference type="AlphaFoldDB" id="A0A6M4IYG0"/>
<dbReference type="InterPro" id="IPR011989">
    <property type="entry name" value="ARM-like"/>
</dbReference>
<evidence type="ECO:0008006" key="3">
    <source>
        <dbReference type="Google" id="ProtNLM"/>
    </source>
</evidence>
<reference evidence="1 2" key="1">
    <citation type="submission" date="2020-05" db="EMBL/GenBank/DDBJ databases">
        <title>Complete genome sequence of Gemmatimonas greenlandica TET16.</title>
        <authorList>
            <person name="Zeng Y."/>
        </authorList>
    </citation>
    <scope>NUCLEOTIDE SEQUENCE [LARGE SCALE GENOMIC DNA]</scope>
    <source>
        <strain evidence="1 2">TET16</strain>
    </source>
</reference>